<name>A0A0D6B9G3_RHOSU</name>
<dbReference type="InterPro" id="IPR046864">
    <property type="entry name" value="VasX_N"/>
</dbReference>
<organism evidence="3 4">
    <name type="scientific">Rhodovulum sulfidophilum</name>
    <name type="common">Rhodobacter sulfidophilus</name>
    <dbReference type="NCBI Taxonomy" id="35806"/>
    <lineage>
        <taxon>Bacteria</taxon>
        <taxon>Pseudomonadati</taxon>
        <taxon>Pseudomonadota</taxon>
        <taxon>Alphaproteobacteria</taxon>
        <taxon>Rhodobacterales</taxon>
        <taxon>Paracoccaceae</taxon>
        <taxon>Rhodovulum</taxon>
    </lineage>
</organism>
<keyword evidence="1" id="KW-0472">Membrane</keyword>
<keyword evidence="1" id="KW-1133">Transmembrane helix</keyword>
<dbReference type="Pfam" id="PF20249">
    <property type="entry name" value="VasX_N"/>
    <property type="match status" value="1"/>
</dbReference>
<sequence length="981" mass="106528">MISPKTSYEQTETEGLEGLSASAQGSDACVPCENPYLIAVYPLRIAWADLLGEVDDGFTYPDSLSKANGGNGFTLRRLRKGYLYIRDTAAAVWSVFEFTPDETATGGKFQRLEFDCEAENGPWIKASEAPVDLPYLPDSADEIELCYASHLWSPQTFARAEADTDGFRAHVMTRLTLSAPADGTFSAPLADLARHAEEFSGRGIVNPHEDWTALSDQPLVPLSADAVIRRGAMMGAKSKTGPVLVALHDPEGVAAEICMCHANRVGIRTRYLEVNSYAILSGQASKVLQNAGRARLDEGGLGWLETRNLNKWMSSIRPERDAVLDKIEAQLESYDDTLEGILNAWRKFFDMGRSAPLSTPGSLQTHSLQFDPDDSLGSDIAGRIRFAQISVAAITGSKAGIEELRKTVFAPEAWGEAQNPVANAVKLVTGSLSLASLGAQYAKEIRDAASSLMTDISMPLSLEIVTVGRVDMLKEINRFSSGIVQHRIERVVSPVSDVQRELARQSRGSQSTKMISRGHQLNTVVTPLNVYKIDGVVHVAADRAFDMFGTAGAGFTIFGNILNIVSLSGTSGPSMARGQSGRFANDPGIGIAMNSVEALTKAFEISRTVGTAGTPVTRSYSVNGQLDRAKFAKLVKNVNGADDLVRVMVNDGKMVQTGTLAASESRLVKVVGHVGSAIGVATAAMDALNAREAYQRGDTVALGSYTASAVGGLVLGSMVVMTVPLAGQIMAVVLLIIGGVLAFFVDDQVTKWLKNSYWGTSPNYLYWKNSSRSNIADRADMAFGHASQSELIRTDDTEYYEPKFLKRELQEFHQIAYWPRNATDPASMSATREVGIWPFNRATTQTESTKKYFTVSFQLPNFIDGISQFDGRIFAYIQMSRTYNGDTSLQAIEVTDQFRSSLELTGPDVVTGSFMINAPDNIDSNTLNNIYWDVTRVKIVEGWSYEPTSDIAIPMNYDDALFGNEYSEDGLGGKNSIDILG</sequence>
<feature type="transmembrane region" description="Helical" evidence="1">
    <location>
        <begin position="725"/>
        <end position="745"/>
    </location>
</feature>
<dbReference type="EMBL" id="AP014800">
    <property type="protein sequence ID" value="BAQ71439.1"/>
    <property type="molecule type" value="Genomic_DNA"/>
</dbReference>
<feature type="domain" description="Toxin VasX N-terminal region" evidence="2">
    <location>
        <begin position="29"/>
        <end position="179"/>
    </location>
</feature>
<protein>
    <recommendedName>
        <fullName evidence="2">Toxin VasX N-terminal region domain-containing protein</fullName>
    </recommendedName>
</protein>
<evidence type="ECO:0000313" key="4">
    <source>
        <dbReference type="Proteomes" id="UP000064912"/>
    </source>
</evidence>
<dbReference type="Proteomes" id="UP000064912">
    <property type="component" value="Chromosome"/>
</dbReference>
<keyword evidence="1" id="KW-0812">Transmembrane</keyword>
<feature type="transmembrane region" description="Helical" evidence="1">
    <location>
        <begin position="700"/>
        <end position="719"/>
    </location>
</feature>
<dbReference type="PATRIC" id="fig|35806.4.peg.4427"/>
<reference evidence="3 4" key="1">
    <citation type="submission" date="2015-02" db="EMBL/GenBank/DDBJ databases">
        <title>Genome sequene of Rhodovulum sulfidophilum DSM 2351.</title>
        <authorList>
            <person name="Nagao N."/>
        </authorList>
    </citation>
    <scope>NUCLEOTIDE SEQUENCE [LARGE SCALE GENOMIC DNA]</scope>
    <source>
        <strain evidence="3 4">DSM 2351</strain>
    </source>
</reference>
<evidence type="ECO:0000256" key="1">
    <source>
        <dbReference type="SAM" id="Phobius"/>
    </source>
</evidence>
<proteinExistence type="predicted"/>
<evidence type="ECO:0000259" key="2">
    <source>
        <dbReference type="Pfam" id="PF20249"/>
    </source>
</evidence>
<dbReference type="KEGG" id="rsu:NHU_04326"/>
<dbReference type="CDD" id="cd20706">
    <property type="entry name" value="MIX_II"/>
    <property type="match status" value="1"/>
</dbReference>
<gene>
    <name evidence="3" type="ORF">NHU_04326</name>
</gene>
<dbReference type="AlphaFoldDB" id="A0A0D6B9G3"/>
<accession>A0A0D6B9G3</accession>
<evidence type="ECO:0000313" key="3">
    <source>
        <dbReference type="EMBL" id="BAQ71439.1"/>
    </source>
</evidence>